<dbReference type="GO" id="GO:0140359">
    <property type="term" value="F:ABC-type transporter activity"/>
    <property type="evidence" value="ECO:0007669"/>
    <property type="project" value="InterPro"/>
</dbReference>
<dbReference type="InterPro" id="IPR013525">
    <property type="entry name" value="ABC2_TM"/>
</dbReference>
<feature type="transmembrane region" description="Helical" evidence="6">
    <location>
        <begin position="130"/>
        <end position="150"/>
    </location>
</feature>
<keyword evidence="9" id="KW-1185">Reference proteome</keyword>
<gene>
    <name evidence="8" type="ORF">HMI49_17965</name>
</gene>
<dbReference type="Pfam" id="PF12698">
    <property type="entry name" value="ABC2_membrane_3"/>
    <property type="match status" value="1"/>
</dbReference>
<evidence type="ECO:0000256" key="4">
    <source>
        <dbReference type="ARBA" id="ARBA00022989"/>
    </source>
</evidence>
<evidence type="ECO:0000256" key="5">
    <source>
        <dbReference type="ARBA" id="ARBA00023136"/>
    </source>
</evidence>
<name>A0A3A8IG75_9BACT</name>
<dbReference type="GO" id="GO:0005886">
    <property type="term" value="C:plasma membrane"/>
    <property type="evidence" value="ECO:0007669"/>
    <property type="project" value="UniProtKB-SubCell"/>
</dbReference>
<feature type="transmembrane region" description="Helical" evidence="6">
    <location>
        <begin position="21"/>
        <end position="42"/>
    </location>
</feature>
<organism evidence="8 9">
    <name type="scientific">Corallococcus exercitus</name>
    <dbReference type="NCBI Taxonomy" id="2316736"/>
    <lineage>
        <taxon>Bacteria</taxon>
        <taxon>Pseudomonadati</taxon>
        <taxon>Myxococcota</taxon>
        <taxon>Myxococcia</taxon>
        <taxon>Myxococcales</taxon>
        <taxon>Cystobacterineae</taxon>
        <taxon>Myxococcaceae</taxon>
        <taxon>Corallococcus</taxon>
    </lineage>
</organism>
<keyword evidence="4 6" id="KW-1133">Transmembrane helix</keyword>
<accession>A0A3A8IG75</accession>
<dbReference type="InterPro" id="IPR051449">
    <property type="entry name" value="ABC-2_transporter_component"/>
</dbReference>
<dbReference type="PANTHER" id="PTHR30294:SF29">
    <property type="entry name" value="MULTIDRUG ABC TRANSPORTER PERMEASE YBHS-RELATED"/>
    <property type="match status" value="1"/>
</dbReference>
<comment type="subcellular location">
    <subcellularLocation>
        <location evidence="1">Cell membrane</location>
        <topology evidence="1">Multi-pass membrane protein</topology>
    </subcellularLocation>
</comment>
<evidence type="ECO:0000259" key="7">
    <source>
        <dbReference type="Pfam" id="PF12698"/>
    </source>
</evidence>
<evidence type="ECO:0000313" key="9">
    <source>
        <dbReference type="Proteomes" id="UP000563426"/>
    </source>
</evidence>
<feature type="transmembrane region" description="Helical" evidence="6">
    <location>
        <begin position="162"/>
        <end position="182"/>
    </location>
</feature>
<feature type="transmembrane region" description="Helical" evidence="6">
    <location>
        <begin position="96"/>
        <end position="118"/>
    </location>
</feature>
<evidence type="ECO:0000256" key="1">
    <source>
        <dbReference type="ARBA" id="ARBA00004651"/>
    </source>
</evidence>
<feature type="transmembrane region" description="Helical" evidence="6">
    <location>
        <begin position="54"/>
        <end position="75"/>
    </location>
</feature>
<feature type="domain" description="ABC-2 type transporter transmembrane" evidence="7">
    <location>
        <begin position="44"/>
        <end position="214"/>
    </location>
</feature>
<comment type="caution">
    <text evidence="8">The sequence shown here is derived from an EMBL/GenBank/DDBJ whole genome shotgun (WGS) entry which is preliminary data.</text>
</comment>
<dbReference type="RefSeq" id="WP_120526198.1">
    <property type="nucleotide sequence ID" value="NZ_JABFJV010000093.1"/>
</dbReference>
<keyword evidence="3 6" id="KW-0812">Transmembrane</keyword>
<evidence type="ECO:0000256" key="2">
    <source>
        <dbReference type="ARBA" id="ARBA00022475"/>
    </source>
</evidence>
<feature type="transmembrane region" description="Helical" evidence="6">
    <location>
        <begin position="216"/>
        <end position="234"/>
    </location>
</feature>
<evidence type="ECO:0000256" key="3">
    <source>
        <dbReference type="ARBA" id="ARBA00022692"/>
    </source>
</evidence>
<keyword evidence="2" id="KW-1003">Cell membrane</keyword>
<dbReference type="PANTHER" id="PTHR30294">
    <property type="entry name" value="MEMBRANE COMPONENT OF ABC TRANSPORTER YHHJ-RELATED"/>
    <property type="match status" value="1"/>
</dbReference>
<dbReference type="EMBL" id="JABFJV010000093">
    <property type="protein sequence ID" value="NOK35089.1"/>
    <property type="molecule type" value="Genomic_DNA"/>
</dbReference>
<dbReference type="Proteomes" id="UP000563426">
    <property type="component" value="Unassembled WGS sequence"/>
</dbReference>
<evidence type="ECO:0000256" key="6">
    <source>
        <dbReference type="SAM" id="Phobius"/>
    </source>
</evidence>
<protein>
    <submittedName>
        <fullName evidence="8">ABC transporter permease</fullName>
    </submittedName>
</protein>
<sequence>MKALLIARRELAGYLRTLSGYVILAIILAVNGLFFNAYALGGASKRSAEVLSGFFYYSSGFTIVAAILVSMRLLAEERQTGTLPLLYASPVRDRDIVLGKFLAGLAFLALYLLLTLYMPLLVLVNGKVSFGHVFAGYLGLLLLGSASLAVGTFGSSLAKNQLLAAIFSAVMLVALILCWLLARITEQPLSDVFSAMSLWNQHFPPFQAGLIHVRDVVYYLVVTYVALFAATRVLEARRWR</sequence>
<proteinExistence type="predicted"/>
<keyword evidence="5 6" id="KW-0472">Membrane</keyword>
<reference evidence="8 9" key="1">
    <citation type="submission" date="2020-05" db="EMBL/GenBank/DDBJ databases">
        <authorList>
            <person name="Whitworth D."/>
        </authorList>
    </citation>
    <scope>NUCLEOTIDE SEQUENCE [LARGE SCALE GENOMIC DNA]</scope>
    <source>
        <strain evidence="8 9">AB043B</strain>
    </source>
</reference>
<dbReference type="OrthoDB" id="9794512at2"/>
<evidence type="ECO:0000313" key="8">
    <source>
        <dbReference type="EMBL" id="NOK35089.1"/>
    </source>
</evidence>
<dbReference type="AlphaFoldDB" id="A0A3A8IG75"/>